<dbReference type="PANTHER" id="PTHR24287:SF1">
    <property type="entry name" value="P450, PUTATIVE (EUROFUNG)-RELATED"/>
    <property type="match status" value="1"/>
</dbReference>
<evidence type="ECO:0000256" key="8">
    <source>
        <dbReference type="PIRSR" id="PIRSR602401-1"/>
    </source>
</evidence>
<proteinExistence type="inferred from homology"/>
<evidence type="ECO:0000313" key="11">
    <source>
        <dbReference type="Proteomes" id="UP000188533"/>
    </source>
</evidence>
<evidence type="ECO:0000256" key="9">
    <source>
        <dbReference type="SAM" id="MobiDB-lite"/>
    </source>
</evidence>
<evidence type="ECO:0000256" key="5">
    <source>
        <dbReference type="ARBA" id="ARBA00023002"/>
    </source>
</evidence>
<feature type="region of interest" description="Disordered" evidence="9">
    <location>
        <begin position="236"/>
        <end position="262"/>
    </location>
</feature>
<protein>
    <submittedName>
        <fullName evidence="10">Cytochrome p450 monooxygenase pc-3</fullName>
    </submittedName>
</protein>
<keyword evidence="5" id="KW-0560">Oxidoreductase</keyword>
<dbReference type="InterPro" id="IPR017972">
    <property type="entry name" value="Cyt_P450_CS"/>
</dbReference>
<comment type="cofactor">
    <cofactor evidence="1 8">
        <name>heme</name>
        <dbReference type="ChEBI" id="CHEBI:30413"/>
    </cofactor>
</comment>
<dbReference type="STRING" id="5353.A0A1Q3EEA7"/>
<dbReference type="AlphaFoldDB" id="A0A1Q3EEA7"/>
<dbReference type="CDD" id="cd11063">
    <property type="entry name" value="CYP52"/>
    <property type="match status" value="2"/>
</dbReference>
<dbReference type="GO" id="GO:0020037">
    <property type="term" value="F:heme binding"/>
    <property type="evidence" value="ECO:0007669"/>
    <property type="project" value="InterPro"/>
</dbReference>
<dbReference type="GO" id="GO:0004497">
    <property type="term" value="F:monooxygenase activity"/>
    <property type="evidence" value="ECO:0007669"/>
    <property type="project" value="UniProtKB-KW"/>
</dbReference>
<gene>
    <name evidence="10" type="ORF">LENED_007334</name>
</gene>
<keyword evidence="6 8" id="KW-0408">Iron</keyword>
<reference evidence="10 11" key="1">
    <citation type="submission" date="2016-08" db="EMBL/GenBank/DDBJ databases">
        <authorList>
            <consortium name="Lentinula edodes genome sequencing consortium"/>
            <person name="Sakamoto Y."/>
            <person name="Nakade K."/>
            <person name="Sato S."/>
            <person name="Yoshida Y."/>
            <person name="Miyazaki K."/>
            <person name="Natsume S."/>
            <person name="Konno N."/>
        </authorList>
    </citation>
    <scope>NUCLEOTIDE SEQUENCE [LARGE SCALE GENOMIC DNA]</scope>
    <source>
        <strain evidence="10 11">NBRC 111202</strain>
    </source>
</reference>
<feature type="binding site" description="axial binding residue" evidence="8">
    <location>
        <position position="434"/>
    </location>
    <ligand>
        <name>heme</name>
        <dbReference type="ChEBI" id="CHEBI:30413"/>
    </ligand>
    <ligandPart>
        <name>Fe</name>
        <dbReference type="ChEBI" id="CHEBI:18248"/>
    </ligandPart>
</feature>
<dbReference type="PROSITE" id="PS00086">
    <property type="entry name" value="CYTOCHROME_P450"/>
    <property type="match status" value="2"/>
</dbReference>
<evidence type="ECO:0000313" key="10">
    <source>
        <dbReference type="EMBL" id="GAW05474.1"/>
    </source>
</evidence>
<evidence type="ECO:0000256" key="6">
    <source>
        <dbReference type="ARBA" id="ARBA00023004"/>
    </source>
</evidence>
<dbReference type="InterPro" id="IPR002401">
    <property type="entry name" value="Cyt_P450_E_grp-I"/>
</dbReference>
<keyword evidence="11" id="KW-1185">Reference proteome</keyword>
<name>A0A1Q3EEA7_LENED</name>
<comment type="similarity">
    <text evidence="2">Belongs to the cytochrome P450 family.</text>
</comment>
<dbReference type="PRINTS" id="PR00385">
    <property type="entry name" value="P450"/>
</dbReference>
<evidence type="ECO:0000256" key="4">
    <source>
        <dbReference type="ARBA" id="ARBA00022723"/>
    </source>
</evidence>
<reference evidence="10 11" key="2">
    <citation type="submission" date="2017-02" db="EMBL/GenBank/DDBJ databases">
        <title>A genome survey and senescence transcriptome analysis in Lentinula edodes.</title>
        <authorList>
            <person name="Sakamoto Y."/>
            <person name="Nakade K."/>
            <person name="Sato S."/>
            <person name="Yoshida Y."/>
            <person name="Miyazaki K."/>
            <person name="Natsume S."/>
            <person name="Konno N."/>
        </authorList>
    </citation>
    <scope>NUCLEOTIDE SEQUENCE [LARGE SCALE GENOMIC DNA]</scope>
    <source>
        <strain evidence="10 11">NBRC 111202</strain>
    </source>
</reference>
<evidence type="ECO:0000256" key="3">
    <source>
        <dbReference type="ARBA" id="ARBA00022617"/>
    </source>
</evidence>
<dbReference type="Proteomes" id="UP000188533">
    <property type="component" value="Unassembled WGS sequence"/>
</dbReference>
<comment type="caution">
    <text evidence="10">The sequence shown here is derived from an EMBL/GenBank/DDBJ whole genome shotgun (WGS) entry which is preliminary data.</text>
</comment>
<organism evidence="10 11">
    <name type="scientific">Lentinula edodes</name>
    <name type="common">Shiitake mushroom</name>
    <name type="synonym">Lentinus edodes</name>
    <dbReference type="NCBI Taxonomy" id="5353"/>
    <lineage>
        <taxon>Eukaryota</taxon>
        <taxon>Fungi</taxon>
        <taxon>Dikarya</taxon>
        <taxon>Basidiomycota</taxon>
        <taxon>Agaricomycotina</taxon>
        <taxon>Agaricomycetes</taxon>
        <taxon>Agaricomycetidae</taxon>
        <taxon>Agaricales</taxon>
        <taxon>Marasmiineae</taxon>
        <taxon>Omphalotaceae</taxon>
        <taxon>Lentinula</taxon>
    </lineage>
</organism>
<dbReference type="InterPro" id="IPR001128">
    <property type="entry name" value="Cyt_P450"/>
</dbReference>
<dbReference type="Pfam" id="PF00067">
    <property type="entry name" value="p450"/>
    <property type="match status" value="2"/>
</dbReference>
<dbReference type="InterPro" id="IPR036396">
    <property type="entry name" value="Cyt_P450_sf"/>
</dbReference>
<dbReference type="Gene3D" id="1.10.630.10">
    <property type="entry name" value="Cytochrome P450"/>
    <property type="match status" value="2"/>
</dbReference>
<keyword evidence="4 8" id="KW-0479">Metal-binding</keyword>
<dbReference type="InterPro" id="IPR047146">
    <property type="entry name" value="Cyt_P450_E_CYP52_fungi"/>
</dbReference>
<accession>A0A1Q3EEA7</accession>
<evidence type="ECO:0000256" key="2">
    <source>
        <dbReference type="ARBA" id="ARBA00010617"/>
    </source>
</evidence>
<keyword evidence="7 10" id="KW-0503">Monooxygenase</keyword>
<dbReference type="EMBL" id="BDGU01000251">
    <property type="protein sequence ID" value="GAW05474.1"/>
    <property type="molecule type" value="Genomic_DNA"/>
</dbReference>
<dbReference type="PANTHER" id="PTHR24287">
    <property type="entry name" value="P450, PUTATIVE (EUROFUNG)-RELATED"/>
    <property type="match status" value="1"/>
</dbReference>
<dbReference type="GO" id="GO:0005506">
    <property type="term" value="F:iron ion binding"/>
    <property type="evidence" value="ECO:0007669"/>
    <property type="project" value="InterPro"/>
</dbReference>
<keyword evidence="3 8" id="KW-0349">Heme</keyword>
<dbReference type="GO" id="GO:0016705">
    <property type="term" value="F:oxidoreductase activity, acting on paired donors, with incorporation or reduction of molecular oxygen"/>
    <property type="evidence" value="ECO:0007669"/>
    <property type="project" value="InterPro"/>
</dbReference>
<dbReference type="PRINTS" id="PR00463">
    <property type="entry name" value="EP450I"/>
</dbReference>
<evidence type="ECO:0000256" key="1">
    <source>
        <dbReference type="ARBA" id="ARBA00001971"/>
    </source>
</evidence>
<evidence type="ECO:0000256" key="7">
    <source>
        <dbReference type="ARBA" id="ARBA00023033"/>
    </source>
</evidence>
<dbReference type="SUPFAM" id="SSF48264">
    <property type="entry name" value="Cytochrome P450"/>
    <property type="match status" value="2"/>
</dbReference>
<sequence length="1035" mass="118523">MAALRRPYMNILNARRAAAKGAVLPPLVEESSSEVLASVMRSFGNGYIGEAYLEWAQKYGNTYMYQAYTETRVMTLEPEHIKAILATQFNNFEKGLVNYQQLKSLLGSGVFNSDGDMWKFHRNMTRPFFSKTRISDFDIFERHTDNTISAMKQRLAQGYPIEFQDAIGRFTLDSATEFLFGKDVGSLGAGLPYPKGQDQAALRGRRGDMWPLAEFWSDKVKAQRAHVDNFTNPILQERRNEQLARGTTSRSKESDEDGEGETFLDHLIRSTDDDQIIRDELVNILVAGRDTTASLLTFAIYVLTERPELTERLRKEILEFVGSNARPTYKNIADMKYLRAFLNETLRLYPAVPFNSRYSKTSIVLPAKNGQPPLYIPAGVKCVYSVFLMHRREDLWGPDSLEFDPDRFIDDRAQRYLIPNPFIFAAFNAGPRICIGQQFAYNEASYFLIRFLQSFIGFQVDWAVQPESSRPPAEWEPLPGTTKGREKVKLSSHLTMVVKDGLWVKMQERELKCAEVLGNRRAAVLGAIQPPAVQGSSYELRSAIIESFSHGYTGDCYFEWMNQYGYTFRLKIYGETRLMTVEPEHIKAFLATQFENFEKGPVTFDQLHSLLGLGVFNSDGERWKTHRNMTRPFFSRNRISDFDNFERHTENTISTIKARLTQGYPIDFQDVVARFTLDSATEFLFGKDVGSLGANLPYPESSPLANDPSILNHPSNVFVRAFMQGQIHTAFRARFGMLWPLKEIWSDKVSPYRQQVDEFVNPILEERRQHLAAEKPSDDDNEGETFLDHLIKHTADNQVIKDELVNILVAGRDTTASLLTFCIYVLTERPDITERLRLEVLEKVGPNARPTYKIISEMKFLRAFINETLRLYPAVPFDGRTTRSPVVLPQTETQPAYYIPAGVKCLYSVFLMHRRADLWGPDVLEFDPDRFLDERLHKYLTPNPFIFLPFNAGPRICLGQQFAYNETSYFLIKFLQSFTDFQIAWDVQPESSKPPASWKPAPGTTKGLDKVLHATHLTMNVKEALWVRMKDANLA</sequence>